<gene>
    <name evidence="1" type="ORF">MICPUN_51230</name>
</gene>
<name>C1FD67_MICCC</name>
<evidence type="ECO:0000313" key="1">
    <source>
        <dbReference type="EMBL" id="ACO68732.1"/>
    </source>
</evidence>
<sequence length="162" mass="17799">MFEDFTLFIAPKGLNQPTETSRQRELAIVITNDLRTLPGHDSSVSGWSDALSIATCLEKDGAHLCGAKRKLSRELEVWKTHDGAHLLKSGDVTHIIDFVASETVEDFKSTPRDRICDDEINKQGLAMSSPNLDIAAEDAVVSTLLHGISKCNTTVAFLESFR</sequence>
<protein>
    <submittedName>
        <fullName evidence="1">Uncharacterized protein</fullName>
    </submittedName>
</protein>
<reference evidence="1 2" key="1">
    <citation type="journal article" date="2009" name="Science">
        <title>Green evolution and dynamic adaptations revealed by genomes of the marine picoeukaryotes Micromonas.</title>
        <authorList>
            <person name="Worden A.Z."/>
            <person name="Lee J.H."/>
            <person name="Mock T."/>
            <person name="Rouze P."/>
            <person name="Simmons M.P."/>
            <person name="Aerts A.L."/>
            <person name="Allen A.E."/>
            <person name="Cuvelier M.L."/>
            <person name="Derelle E."/>
            <person name="Everett M.V."/>
            <person name="Foulon E."/>
            <person name="Grimwood J."/>
            <person name="Gundlach H."/>
            <person name="Henrissat B."/>
            <person name="Napoli C."/>
            <person name="McDonald S.M."/>
            <person name="Parker M.S."/>
            <person name="Rombauts S."/>
            <person name="Salamov A."/>
            <person name="Von Dassow P."/>
            <person name="Badger J.H."/>
            <person name="Coutinho P.M."/>
            <person name="Demir E."/>
            <person name="Dubchak I."/>
            <person name="Gentemann C."/>
            <person name="Eikrem W."/>
            <person name="Gready J.E."/>
            <person name="John U."/>
            <person name="Lanier W."/>
            <person name="Lindquist E.A."/>
            <person name="Lucas S."/>
            <person name="Mayer K.F."/>
            <person name="Moreau H."/>
            <person name="Not F."/>
            <person name="Otillar R."/>
            <person name="Panaud O."/>
            <person name="Pangilinan J."/>
            <person name="Paulsen I."/>
            <person name="Piegu B."/>
            <person name="Poliakov A."/>
            <person name="Robbens S."/>
            <person name="Schmutz J."/>
            <person name="Toulza E."/>
            <person name="Wyss T."/>
            <person name="Zelensky A."/>
            <person name="Zhou K."/>
            <person name="Armbrust E.V."/>
            <person name="Bhattacharya D."/>
            <person name="Goodenough U.W."/>
            <person name="Van de Peer Y."/>
            <person name="Grigoriev I.V."/>
        </authorList>
    </citation>
    <scope>NUCLEOTIDE SEQUENCE [LARGE SCALE GENOMIC DNA]</scope>
    <source>
        <strain evidence="2">RCC299 / NOUM17</strain>
    </source>
</reference>
<dbReference type="AlphaFoldDB" id="C1FD67"/>
<dbReference type="InParanoid" id="C1FD67"/>
<dbReference type="Proteomes" id="UP000002009">
    <property type="component" value="Chromosome 1"/>
</dbReference>
<dbReference type="GeneID" id="8250018"/>
<proteinExistence type="predicted"/>
<dbReference type="KEGG" id="mis:MICPUN_51230"/>
<evidence type="ECO:0000313" key="2">
    <source>
        <dbReference type="Proteomes" id="UP000002009"/>
    </source>
</evidence>
<dbReference type="RefSeq" id="XP_002507474.1">
    <property type="nucleotide sequence ID" value="XM_002507428.1"/>
</dbReference>
<keyword evidence="2" id="KW-1185">Reference proteome</keyword>
<organism evidence="1 2">
    <name type="scientific">Micromonas commoda (strain RCC299 / NOUM17 / CCMP2709)</name>
    <name type="common">Picoplanktonic green alga</name>
    <dbReference type="NCBI Taxonomy" id="296587"/>
    <lineage>
        <taxon>Eukaryota</taxon>
        <taxon>Viridiplantae</taxon>
        <taxon>Chlorophyta</taxon>
        <taxon>Mamiellophyceae</taxon>
        <taxon>Mamiellales</taxon>
        <taxon>Mamiellaceae</taxon>
        <taxon>Micromonas</taxon>
    </lineage>
</organism>
<dbReference type="EMBL" id="CP001574">
    <property type="protein sequence ID" value="ACO68732.1"/>
    <property type="molecule type" value="Genomic_DNA"/>
</dbReference>
<accession>C1FD67</accession>